<dbReference type="STRING" id="1121439.dsat_0076"/>
<dbReference type="RefSeq" id="WP_020885482.1">
    <property type="nucleotide sequence ID" value="NZ_ATHI01000011.1"/>
</dbReference>
<protein>
    <submittedName>
        <fullName evidence="5">Phosphate acetyl/butaryl transferase</fullName>
    </submittedName>
</protein>
<dbReference type="InterPro" id="IPR012147">
    <property type="entry name" value="P_Ac_Bu_trans"/>
</dbReference>
<dbReference type="eggNOG" id="COG0280">
    <property type="taxonomic scope" value="Bacteria"/>
</dbReference>
<evidence type="ECO:0000259" key="4">
    <source>
        <dbReference type="Pfam" id="PF01515"/>
    </source>
</evidence>
<gene>
    <name evidence="5" type="ORF">dsat_0076</name>
</gene>
<comment type="caution">
    <text evidence="5">The sequence shown here is derived from an EMBL/GenBank/DDBJ whole genome shotgun (WGS) entry which is preliminary data.</text>
</comment>
<dbReference type="Pfam" id="PF01515">
    <property type="entry name" value="PTA_PTB"/>
    <property type="match status" value="1"/>
</dbReference>
<evidence type="ECO:0000256" key="1">
    <source>
        <dbReference type="ARBA" id="ARBA00005656"/>
    </source>
</evidence>
<dbReference type="Gene3D" id="3.40.718.10">
    <property type="entry name" value="Isopropylmalate Dehydrogenase"/>
    <property type="match status" value="1"/>
</dbReference>
<dbReference type="Proteomes" id="UP000014975">
    <property type="component" value="Unassembled WGS sequence"/>
</dbReference>
<accession>S7UQ30</accession>
<dbReference type="SUPFAM" id="SSF53659">
    <property type="entry name" value="Isocitrate/Isopropylmalate dehydrogenase-like"/>
    <property type="match status" value="1"/>
</dbReference>
<name>S7UQ30_9BACT</name>
<dbReference type="PATRIC" id="fig|1121439.3.peg.1293"/>
<keyword evidence="3" id="KW-0012">Acyltransferase</keyword>
<dbReference type="PANTHER" id="PTHR43356">
    <property type="entry name" value="PHOSPHATE ACETYLTRANSFERASE"/>
    <property type="match status" value="1"/>
</dbReference>
<evidence type="ECO:0000256" key="2">
    <source>
        <dbReference type="ARBA" id="ARBA00022679"/>
    </source>
</evidence>
<proteinExistence type="inferred from homology"/>
<dbReference type="OrthoDB" id="9800237at2"/>
<comment type="similarity">
    <text evidence="1">Belongs to the phosphate acetyltransferase and butyryltransferase family.</text>
</comment>
<feature type="domain" description="Phosphate acetyl/butaryl transferase" evidence="4">
    <location>
        <begin position="83"/>
        <end position="300"/>
    </location>
</feature>
<reference evidence="5 6" key="1">
    <citation type="journal article" date="2013" name="Genome Announc.">
        <title>Draft genome sequences for three mercury-methylating, sulfate-reducing bacteria.</title>
        <authorList>
            <person name="Brown S.D."/>
            <person name="Hurt R.A.Jr."/>
            <person name="Gilmour C.C."/>
            <person name="Elias D.A."/>
        </authorList>
    </citation>
    <scope>NUCLEOTIDE SEQUENCE [LARGE SCALE GENOMIC DNA]</scope>
    <source>
        <strain evidence="5 6">DSM 16529</strain>
    </source>
</reference>
<evidence type="ECO:0000256" key="3">
    <source>
        <dbReference type="ARBA" id="ARBA00023315"/>
    </source>
</evidence>
<organism evidence="5 6">
    <name type="scientific">Alkalidesulfovibrio alkalitolerans DSM 16529</name>
    <dbReference type="NCBI Taxonomy" id="1121439"/>
    <lineage>
        <taxon>Bacteria</taxon>
        <taxon>Pseudomonadati</taxon>
        <taxon>Thermodesulfobacteriota</taxon>
        <taxon>Desulfovibrionia</taxon>
        <taxon>Desulfovibrionales</taxon>
        <taxon>Desulfovibrionaceae</taxon>
        <taxon>Alkalidesulfovibrio</taxon>
    </lineage>
</organism>
<dbReference type="AlphaFoldDB" id="S7UQ30"/>
<keyword evidence="2 5" id="KW-0808">Transferase</keyword>
<keyword evidence="6" id="KW-1185">Reference proteome</keyword>
<dbReference type="EMBL" id="ATHI01000011">
    <property type="protein sequence ID" value="EPR34428.1"/>
    <property type="molecule type" value="Genomic_DNA"/>
</dbReference>
<dbReference type="InterPro" id="IPR050500">
    <property type="entry name" value="Phos_Acetyltrans/Butyryltrans"/>
</dbReference>
<evidence type="ECO:0000313" key="5">
    <source>
        <dbReference type="EMBL" id="EPR34428.1"/>
    </source>
</evidence>
<dbReference type="PANTHER" id="PTHR43356:SF2">
    <property type="entry name" value="PHOSPHATE ACETYLTRANSFERASE"/>
    <property type="match status" value="1"/>
</dbReference>
<dbReference type="PIRSF" id="PIRSF000428">
    <property type="entry name" value="P_Ac_trans"/>
    <property type="match status" value="1"/>
</dbReference>
<sequence>MRIRRLRDLVTACARRSSPPRVAVVRCAEGYVLKAAVAAHAKGVAEPILIGDMAKARETAARLGLSLARFRAVEASDDDTALAAALALFKAGEAQLIMKGLISTARLLRAVLDKETGIPARGALSHVAVFERPGTRGGGRLMCLTDPGVNIRPNLQRKADIVRNSLSVMRALGVTRPRVAMLAATEKVNFPAMPATLDADLISTMARQGEFGDALVAGPMALDIAVSARAARVKGYEHPVAGRADILCVPDIESGNVLYKSLSTFMQADMAGVVMGSQAPIVVPSRGDSDRTKLYSIALGAYLAGQTEDAAKTQGA</sequence>
<dbReference type="InterPro" id="IPR002505">
    <property type="entry name" value="PTA_PTB"/>
</dbReference>
<dbReference type="GO" id="GO:0016746">
    <property type="term" value="F:acyltransferase activity"/>
    <property type="evidence" value="ECO:0007669"/>
    <property type="project" value="UniProtKB-KW"/>
</dbReference>
<evidence type="ECO:0000313" key="6">
    <source>
        <dbReference type="Proteomes" id="UP000014975"/>
    </source>
</evidence>